<feature type="region of interest" description="Disordered" evidence="1">
    <location>
        <begin position="168"/>
        <end position="197"/>
    </location>
</feature>
<dbReference type="RefSeq" id="WP_336351858.1">
    <property type="nucleotide sequence ID" value="NZ_JAZAQL010000004.1"/>
</dbReference>
<gene>
    <name evidence="3" type="ORF">ACFQGB_18785</name>
</gene>
<evidence type="ECO:0000259" key="2">
    <source>
        <dbReference type="Pfam" id="PF22763"/>
    </source>
</evidence>
<reference evidence="3 4" key="1">
    <citation type="journal article" date="2019" name="Int. J. Syst. Evol. Microbiol.">
        <title>The Global Catalogue of Microorganisms (GCM) 10K type strain sequencing project: providing services to taxonomists for standard genome sequencing and annotation.</title>
        <authorList>
            <consortium name="The Broad Institute Genomics Platform"/>
            <consortium name="The Broad Institute Genome Sequencing Center for Infectious Disease"/>
            <person name="Wu L."/>
            <person name="Ma J."/>
        </authorList>
    </citation>
    <scope>NUCLEOTIDE SEQUENCE [LARGE SCALE GENOMIC DNA]</scope>
    <source>
        <strain evidence="3 4">GX26</strain>
    </source>
</reference>
<dbReference type="EMBL" id="JBHSXN010000004">
    <property type="protein sequence ID" value="MFC6954919.1"/>
    <property type="molecule type" value="Genomic_DNA"/>
</dbReference>
<feature type="domain" description="NrS-1 polymerase-like HBD" evidence="2">
    <location>
        <begin position="232"/>
        <end position="289"/>
    </location>
</feature>
<organism evidence="3 4">
    <name type="scientific">Halorubellus litoreus</name>
    <dbReference type="NCBI Taxonomy" id="755308"/>
    <lineage>
        <taxon>Archaea</taxon>
        <taxon>Methanobacteriati</taxon>
        <taxon>Methanobacteriota</taxon>
        <taxon>Stenosarchaea group</taxon>
        <taxon>Halobacteria</taxon>
        <taxon>Halobacteriales</taxon>
        <taxon>Halorubellaceae</taxon>
        <taxon>Halorubellus</taxon>
    </lineage>
</organism>
<protein>
    <recommendedName>
        <fullName evidence="2">NrS-1 polymerase-like HBD domain-containing protein</fullName>
    </recommendedName>
</protein>
<comment type="caution">
    <text evidence="3">The sequence shown here is derived from an EMBL/GenBank/DDBJ whole genome shotgun (WGS) entry which is preliminary data.</text>
</comment>
<accession>A0ABD5VHP8</accession>
<keyword evidence="4" id="KW-1185">Reference proteome</keyword>
<feature type="compositionally biased region" description="Polar residues" evidence="1">
    <location>
        <begin position="171"/>
        <end position="186"/>
    </location>
</feature>
<dbReference type="AlphaFoldDB" id="A0ABD5VHP8"/>
<evidence type="ECO:0000313" key="4">
    <source>
        <dbReference type="Proteomes" id="UP001596395"/>
    </source>
</evidence>
<evidence type="ECO:0000256" key="1">
    <source>
        <dbReference type="SAM" id="MobiDB-lite"/>
    </source>
</evidence>
<proteinExistence type="predicted"/>
<dbReference type="Pfam" id="PF22763">
    <property type="entry name" value="NrS1-1_pol-like_HBD"/>
    <property type="match status" value="1"/>
</dbReference>
<sequence length="292" mass="32389">MPAKLLEYPQWIVWRSELRDGKRTKIPVDPSTQQRASVDEPTQWVDYQTARRSLRVDGFDGLGFVFTDKDPFVGVDLDDCRNPVTGELSPLAHDITTTLDSYAETSPSGLGVHVLAKADLPGTRRRRGRLEVYDNARFFTITGRHLDHTPQKLCERDDALAQVHEQYLTGDDTTGQSDEQATMSTPRDSDDVSSVDGSGDAVAAVVARARNAVNGGKFDALWSGDTTGYSSQSEADMALACLLAYWTNQNPALVDACFRESELMREKWDTVHYADGSTYGERTIERALAFID</sequence>
<dbReference type="Proteomes" id="UP001596395">
    <property type="component" value="Unassembled WGS sequence"/>
</dbReference>
<evidence type="ECO:0000313" key="3">
    <source>
        <dbReference type="EMBL" id="MFC6954919.1"/>
    </source>
</evidence>
<dbReference type="InterPro" id="IPR054468">
    <property type="entry name" value="NrSPol-like_HBD"/>
</dbReference>
<name>A0ABD5VHP8_9EURY</name>